<keyword evidence="5 9" id="KW-0210">Decarboxylase</keyword>
<dbReference type="PANTHER" id="PTHR22854:SF2">
    <property type="entry name" value="INDOLE-3-GLYCEROL-PHOSPHATE SYNTHASE"/>
    <property type="match status" value="1"/>
</dbReference>
<reference evidence="12" key="1">
    <citation type="submission" date="2017-09" db="EMBL/GenBank/DDBJ databases">
        <title>Depth-based differentiation of microbial function through sediment-hosted aquifers and enrichment of novel symbionts in the deep terrestrial subsurface.</title>
        <authorList>
            <person name="Probst A.J."/>
            <person name="Ladd B."/>
            <person name="Jarett J.K."/>
            <person name="Geller-Mcgrath D.E."/>
            <person name="Sieber C.M.K."/>
            <person name="Emerson J.B."/>
            <person name="Anantharaman K."/>
            <person name="Thomas B.C."/>
            <person name="Malmstrom R."/>
            <person name="Stieglmeier M."/>
            <person name="Klingl A."/>
            <person name="Woyke T."/>
            <person name="Ryan C.M."/>
            <person name="Banfield J.F."/>
        </authorList>
    </citation>
    <scope>NUCLEOTIDE SEQUENCE [LARGE SCALE GENOMIC DNA]</scope>
</reference>
<comment type="pathway">
    <text evidence="2 9">Amino-acid biosynthesis; L-tryptophan biosynthesis; L-tryptophan from chorismate: step 4/5.</text>
</comment>
<feature type="domain" description="Indole-3-glycerol phosphate synthase" evidence="10">
    <location>
        <begin position="3"/>
        <end position="252"/>
    </location>
</feature>
<keyword evidence="4 9" id="KW-0028">Amino-acid biosynthesis</keyword>
<comment type="caution">
    <text evidence="11">The sequence shown here is derived from an EMBL/GenBank/DDBJ whole genome shotgun (WGS) entry which is preliminary data.</text>
</comment>
<dbReference type="Gene3D" id="3.20.20.70">
    <property type="entry name" value="Aldolase class I"/>
    <property type="match status" value="1"/>
</dbReference>
<dbReference type="PROSITE" id="PS00614">
    <property type="entry name" value="IGPS"/>
    <property type="match status" value="1"/>
</dbReference>
<dbReference type="NCBIfam" id="NF001377">
    <property type="entry name" value="PRK00278.2-4"/>
    <property type="match status" value="1"/>
</dbReference>
<dbReference type="InterPro" id="IPR011060">
    <property type="entry name" value="RibuloseP-bd_barrel"/>
</dbReference>
<evidence type="ECO:0000256" key="5">
    <source>
        <dbReference type="ARBA" id="ARBA00022793"/>
    </source>
</evidence>
<dbReference type="FunFam" id="3.20.20.70:FF:000024">
    <property type="entry name" value="Indole-3-glycerol phosphate synthase"/>
    <property type="match status" value="1"/>
</dbReference>
<dbReference type="InterPro" id="IPR013785">
    <property type="entry name" value="Aldolase_TIM"/>
</dbReference>
<dbReference type="PANTHER" id="PTHR22854">
    <property type="entry name" value="TRYPTOPHAN BIOSYNTHESIS PROTEIN"/>
    <property type="match status" value="1"/>
</dbReference>
<dbReference type="Pfam" id="PF00218">
    <property type="entry name" value="IGPS"/>
    <property type="match status" value="1"/>
</dbReference>
<dbReference type="EC" id="4.1.1.48" evidence="9"/>
<evidence type="ECO:0000259" key="10">
    <source>
        <dbReference type="Pfam" id="PF00218"/>
    </source>
</evidence>
<dbReference type="RefSeq" id="WP_286977348.1">
    <property type="nucleotide sequence ID" value="NZ_PEXG01000093.1"/>
</dbReference>
<dbReference type="InterPro" id="IPR013798">
    <property type="entry name" value="Indole-3-glycerol_P_synth_dom"/>
</dbReference>
<evidence type="ECO:0000256" key="6">
    <source>
        <dbReference type="ARBA" id="ARBA00022822"/>
    </source>
</evidence>
<proteinExistence type="inferred from homology"/>
<comment type="similarity">
    <text evidence="3 9">Belongs to the TrpC family.</text>
</comment>
<evidence type="ECO:0000256" key="2">
    <source>
        <dbReference type="ARBA" id="ARBA00004696"/>
    </source>
</evidence>
<dbReference type="InterPro" id="IPR001468">
    <property type="entry name" value="Indole-3-GlycerolPSynthase_CS"/>
</dbReference>
<keyword evidence="6 9" id="KW-0822">Tryptophan biosynthesis</keyword>
<evidence type="ECO:0000256" key="1">
    <source>
        <dbReference type="ARBA" id="ARBA00001633"/>
    </source>
</evidence>
<evidence type="ECO:0000256" key="8">
    <source>
        <dbReference type="ARBA" id="ARBA00023239"/>
    </source>
</evidence>
<evidence type="ECO:0000256" key="7">
    <source>
        <dbReference type="ARBA" id="ARBA00023141"/>
    </source>
</evidence>
<dbReference type="Proteomes" id="UP000230956">
    <property type="component" value="Unassembled WGS sequence"/>
</dbReference>
<dbReference type="UniPathway" id="UPA00035">
    <property type="reaction ID" value="UER00043"/>
</dbReference>
<keyword evidence="8 9" id="KW-0456">Lyase</keyword>
<name>A0A2M7T636_9ACTN</name>
<gene>
    <name evidence="9" type="primary">trpC</name>
    <name evidence="11" type="ORF">COY37_09420</name>
</gene>
<dbReference type="GO" id="GO:0004640">
    <property type="term" value="F:phosphoribosylanthranilate isomerase activity"/>
    <property type="evidence" value="ECO:0007669"/>
    <property type="project" value="TreeGrafter"/>
</dbReference>
<comment type="catalytic activity">
    <reaction evidence="1 9">
        <text>1-(2-carboxyphenylamino)-1-deoxy-D-ribulose 5-phosphate + H(+) = (1S,2R)-1-C-(indol-3-yl)glycerol 3-phosphate + CO2 + H2O</text>
        <dbReference type="Rhea" id="RHEA:23476"/>
        <dbReference type="ChEBI" id="CHEBI:15377"/>
        <dbReference type="ChEBI" id="CHEBI:15378"/>
        <dbReference type="ChEBI" id="CHEBI:16526"/>
        <dbReference type="ChEBI" id="CHEBI:58613"/>
        <dbReference type="ChEBI" id="CHEBI:58866"/>
        <dbReference type="EC" id="4.1.1.48"/>
    </reaction>
</comment>
<protein>
    <recommendedName>
        <fullName evidence="9">Indole-3-glycerol phosphate synthase</fullName>
        <shortName evidence="9">IGPS</shortName>
        <ecNumber evidence="9">4.1.1.48</ecNumber>
    </recommendedName>
</protein>
<evidence type="ECO:0000256" key="9">
    <source>
        <dbReference type="HAMAP-Rule" id="MF_00134"/>
    </source>
</evidence>
<keyword evidence="7 9" id="KW-0057">Aromatic amino acid biosynthesis</keyword>
<dbReference type="EMBL" id="PFNG01000218">
    <property type="protein sequence ID" value="PIZ35999.1"/>
    <property type="molecule type" value="Genomic_DNA"/>
</dbReference>
<dbReference type="SUPFAM" id="SSF51366">
    <property type="entry name" value="Ribulose-phoshate binding barrel"/>
    <property type="match status" value="1"/>
</dbReference>
<dbReference type="HAMAP" id="MF_00134_A">
    <property type="entry name" value="IGPS_A"/>
    <property type="match status" value="1"/>
</dbReference>
<sequence>MILDQIVEDKRFYVEALKKLNPVNEMAPGDGIERRSLIESIRSREVPIIAEIKRRSPSGGDMNCGYSLTELARIYESSGVAGISVLTDEKYFGGSPADLLEVKRCTMLPILRKDFIVDEYQIYEAYAYGADVILLIASILTDAQILRFLSLAHELGLEVLLESHNRLELEVSIASGARLLGINNRNLDTLKTDLNTSINLMQFVPDDRIVISESGISSSSDIKRLLDAGAMGLLIGESLLKSKDPAGKLAELIDIRHI</sequence>
<evidence type="ECO:0000313" key="12">
    <source>
        <dbReference type="Proteomes" id="UP000230956"/>
    </source>
</evidence>
<dbReference type="GO" id="GO:0004425">
    <property type="term" value="F:indole-3-glycerol-phosphate synthase activity"/>
    <property type="evidence" value="ECO:0007669"/>
    <property type="project" value="UniProtKB-UniRule"/>
</dbReference>
<evidence type="ECO:0000256" key="3">
    <source>
        <dbReference type="ARBA" id="ARBA00008737"/>
    </source>
</evidence>
<dbReference type="HAMAP" id="MF_00134_B">
    <property type="entry name" value="IGPS_B"/>
    <property type="match status" value="1"/>
</dbReference>
<accession>A0A2M7T636</accession>
<evidence type="ECO:0000256" key="4">
    <source>
        <dbReference type="ARBA" id="ARBA00022605"/>
    </source>
</evidence>
<evidence type="ECO:0000313" key="11">
    <source>
        <dbReference type="EMBL" id="PIZ35999.1"/>
    </source>
</evidence>
<dbReference type="GO" id="GO:0000162">
    <property type="term" value="P:L-tryptophan biosynthetic process"/>
    <property type="evidence" value="ECO:0007669"/>
    <property type="project" value="UniProtKB-UniRule"/>
</dbReference>
<dbReference type="AlphaFoldDB" id="A0A2M7T636"/>
<dbReference type="CDD" id="cd00331">
    <property type="entry name" value="IGPS"/>
    <property type="match status" value="1"/>
</dbReference>
<organism evidence="11 12">
    <name type="scientific">Candidatus Aquicultor secundus</name>
    <dbReference type="NCBI Taxonomy" id="1973895"/>
    <lineage>
        <taxon>Bacteria</taxon>
        <taxon>Bacillati</taxon>
        <taxon>Actinomycetota</taxon>
        <taxon>Candidatus Aquicultoria</taxon>
        <taxon>Candidatus Aquicultorales</taxon>
        <taxon>Candidatus Aquicultoraceae</taxon>
        <taxon>Candidatus Aquicultor</taxon>
    </lineage>
</organism>
<dbReference type="InterPro" id="IPR045186">
    <property type="entry name" value="Indole-3-glycerol_P_synth"/>
</dbReference>